<feature type="region of interest" description="Disordered" evidence="9">
    <location>
        <begin position="270"/>
        <end position="507"/>
    </location>
</feature>
<feature type="compositionally biased region" description="Low complexity" evidence="9">
    <location>
        <begin position="387"/>
        <end position="404"/>
    </location>
</feature>
<dbReference type="Pfam" id="PF04029">
    <property type="entry name" value="2-ph_phosp"/>
    <property type="match status" value="1"/>
</dbReference>
<sequence>MKIFVYHTPEEIPNNRLPGCAVVIDVLRASSTIAAAINAGASAVQVFSDIEPLLEASETVEEDKRIRAGERGGRKVKACEFGNSPLAFTPENTEGRRLFLSTTNGTRCSESVRNASKVIMASLTNRQAVVNYLATKRPGTVWLVGSGWEGSYSLEDTVCAGAIIDGILAVGKTPLSKLAGNDEAIAAVSLFRQWQDQLLELLTSASHGQRLLKMRGKADVAYCSQLDVLDTLPIQKGLGIFVQRKPGVIEKTCEFLGRLVGRKPVNIPAVANPDVEAPAPEAKAEAKKPTTSKKAAAKVDEKAETPKAEAKPKGKDTPAPKVEAKPKAKGPAAKSLTAGAPKGAAPPKAKTEVKPKVEAKPQAKAESKPSSQAAEFKMKPESGSKGTSTPTPKAASTAPSTPSKVEVKDAGEKSTSAVKVESKGSGDQSKEPASASKADAPAASEPKVEKSKTDTPKAESSAPKTPKVDSKEVAEKGEAMLNDVKGLWAKMTKPKPGYERVPGKKEK</sequence>
<dbReference type="HOGENOM" id="CLU_537078_0_0_3"/>
<feature type="compositionally biased region" description="Low complexity" evidence="9">
    <location>
        <begin position="329"/>
        <end position="348"/>
    </location>
</feature>
<dbReference type="AlphaFoldDB" id="B0C6H7"/>
<evidence type="ECO:0000256" key="1">
    <source>
        <dbReference type="ARBA" id="ARBA00001946"/>
    </source>
</evidence>
<dbReference type="GO" id="GO:0050545">
    <property type="term" value="F:sulfopyruvate decarboxylase activity"/>
    <property type="evidence" value="ECO:0007669"/>
    <property type="project" value="TreeGrafter"/>
</dbReference>
<evidence type="ECO:0000256" key="4">
    <source>
        <dbReference type="ARBA" id="ARBA00021948"/>
    </source>
</evidence>
<dbReference type="EC" id="3.1.3.71" evidence="3 8"/>
<dbReference type="KEGG" id="amr:AM1_1366"/>
<comment type="cofactor">
    <cofactor evidence="1 8">
        <name>Mg(2+)</name>
        <dbReference type="ChEBI" id="CHEBI:18420"/>
    </cofactor>
</comment>
<reference evidence="10 11" key="1">
    <citation type="journal article" date="2008" name="Proc. Natl. Acad. Sci. U.S.A.">
        <title>Niche adaptation and genome expansion in the chlorophyll d-producing cyanobacterium Acaryochloris marina.</title>
        <authorList>
            <person name="Swingley W.D."/>
            <person name="Chen M."/>
            <person name="Cheung P.C."/>
            <person name="Conrad A.L."/>
            <person name="Dejesa L.C."/>
            <person name="Hao J."/>
            <person name="Honchak B.M."/>
            <person name="Karbach L.E."/>
            <person name="Kurdoglu A."/>
            <person name="Lahiri S."/>
            <person name="Mastrian S.D."/>
            <person name="Miyashita H."/>
            <person name="Page L."/>
            <person name="Ramakrishna P."/>
            <person name="Satoh S."/>
            <person name="Sattley W.M."/>
            <person name="Shimada Y."/>
            <person name="Taylor H.L."/>
            <person name="Tomo T."/>
            <person name="Tsuchiya T."/>
            <person name="Wang Z.T."/>
            <person name="Raymond J."/>
            <person name="Mimuro M."/>
            <person name="Blankenship R.E."/>
            <person name="Touchman J.W."/>
        </authorList>
    </citation>
    <scope>NUCLEOTIDE SEQUENCE [LARGE SCALE GENOMIC DNA]</scope>
    <source>
        <strain evidence="11">MBIC 11017</strain>
    </source>
</reference>
<dbReference type="HAMAP" id="MF_00490">
    <property type="entry name" value="ComB"/>
    <property type="match status" value="1"/>
</dbReference>
<dbReference type="EMBL" id="CP000828">
    <property type="protein sequence ID" value="ABW26398.1"/>
    <property type="molecule type" value="Genomic_DNA"/>
</dbReference>
<dbReference type="Gene3D" id="3.90.1560.10">
    <property type="entry name" value="ComB-like"/>
    <property type="match status" value="1"/>
</dbReference>
<dbReference type="InterPro" id="IPR036702">
    <property type="entry name" value="ComB-like_sf"/>
</dbReference>
<evidence type="ECO:0000256" key="3">
    <source>
        <dbReference type="ARBA" id="ARBA00012953"/>
    </source>
</evidence>
<dbReference type="GO" id="GO:0050532">
    <property type="term" value="F:2-phosphosulfolactate phosphatase activity"/>
    <property type="evidence" value="ECO:0007669"/>
    <property type="project" value="UniProtKB-UniRule"/>
</dbReference>
<evidence type="ECO:0000256" key="8">
    <source>
        <dbReference type="HAMAP-Rule" id="MF_00490"/>
    </source>
</evidence>
<dbReference type="NCBIfam" id="NF002056">
    <property type="entry name" value="PRK00886.1-5"/>
    <property type="match status" value="1"/>
</dbReference>
<accession>B0C6H7</accession>
<gene>
    <name evidence="8 10" type="primary">comB</name>
    <name evidence="10" type="ordered locus">AM1_1366</name>
</gene>
<name>B0C6H7_ACAM1</name>
<feature type="compositionally biased region" description="Basic and acidic residues" evidence="9">
    <location>
        <begin position="420"/>
        <end position="430"/>
    </location>
</feature>
<proteinExistence type="inferred from homology"/>
<keyword evidence="5 8" id="KW-0378">Hydrolase</keyword>
<feature type="compositionally biased region" description="Basic and acidic residues" evidence="9">
    <location>
        <begin position="446"/>
        <end position="457"/>
    </location>
</feature>
<evidence type="ECO:0000313" key="11">
    <source>
        <dbReference type="Proteomes" id="UP000000268"/>
    </source>
</evidence>
<keyword evidence="6 8" id="KW-0460">Magnesium</keyword>
<evidence type="ECO:0000256" key="2">
    <source>
        <dbReference type="ARBA" id="ARBA00009997"/>
    </source>
</evidence>
<feature type="compositionally biased region" description="Basic and acidic residues" evidence="9">
    <location>
        <begin position="466"/>
        <end position="478"/>
    </location>
</feature>
<dbReference type="PANTHER" id="PTHR37311">
    <property type="entry name" value="2-PHOSPHOSULFOLACTATE PHOSPHATASE-RELATED"/>
    <property type="match status" value="1"/>
</dbReference>
<evidence type="ECO:0000256" key="6">
    <source>
        <dbReference type="ARBA" id="ARBA00022842"/>
    </source>
</evidence>
<dbReference type="STRING" id="329726.AM1_1366"/>
<dbReference type="GO" id="GO:0000287">
    <property type="term" value="F:magnesium ion binding"/>
    <property type="evidence" value="ECO:0007669"/>
    <property type="project" value="UniProtKB-UniRule"/>
</dbReference>
<feature type="compositionally biased region" description="Basic and acidic residues" evidence="9">
    <location>
        <begin position="349"/>
        <end position="367"/>
    </location>
</feature>
<dbReference type="SUPFAM" id="SSF142823">
    <property type="entry name" value="ComB-like"/>
    <property type="match status" value="1"/>
</dbReference>
<dbReference type="PANTHER" id="PTHR37311:SF1">
    <property type="entry name" value="2-PHOSPHOSULFOLACTATE PHOSPHATASE-RELATED"/>
    <property type="match status" value="1"/>
</dbReference>
<evidence type="ECO:0000256" key="9">
    <source>
        <dbReference type="SAM" id="MobiDB-lite"/>
    </source>
</evidence>
<evidence type="ECO:0000256" key="5">
    <source>
        <dbReference type="ARBA" id="ARBA00022801"/>
    </source>
</evidence>
<comment type="similarity">
    <text evidence="2 8">Belongs to the ComB family.</text>
</comment>
<feature type="compositionally biased region" description="Low complexity" evidence="9">
    <location>
        <begin position="431"/>
        <end position="445"/>
    </location>
</feature>
<evidence type="ECO:0000313" key="10">
    <source>
        <dbReference type="EMBL" id="ABW26398.1"/>
    </source>
</evidence>
<evidence type="ECO:0000256" key="7">
    <source>
        <dbReference type="ARBA" id="ARBA00033711"/>
    </source>
</evidence>
<comment type="catalytic activity">
    <reaction evidence="7 8">
        <text>(2R)-O-phospho-3-sulfolactate + H2O = (2R)-3-sulfolactate + phosphate</text>
        <dbReference type="Rhea" id="RHEA:23416"/>
        <dbReference type="ChEBI" id="CHEBI:15377"/>
        <dbReference type="ChEBI" id="CHEBI:15597"/>
        <dbReference type="ChEBI" id="CHEBI:43474"/>
        <dbReference type="ChEBI" id="CHEBI:58738"/>
        <dbReference type="EC" id="3.1.3.71"/>
    </reaction>
</comment>
<dbReference type="FunFam" id="3.90.1560.10:FF:000001">
    <property type="entry name" value="Probable 2-phosphosulfolactate phosphatase"/>
    <property type="match status" value="1"/>
</dbReference>
<dbReference type="Proteomes" id="UP000000268">
    <property type="component" value="Chromosome"/>
</dbReference>
<keyword evidence="11" id="KW-1185">Reference proteome</keyword>
<dbReference type="InterPro" id="IPR005238">
    <property type="entry name" value="ComB-like"/>
</dbReference>
<feature type="compositionally biased region" description="Basic and acidic residues" evidence="9">
    <location>
        <begin position="496"/>
        <end position="507"/>
    </location>
</feature>
<dbReference type="eggNOG" id="COG2045">
    <property type="taxonomic scope" value="Bacteria"/>
</dbReference>
<protein>
    <recommendedName>
        <fullName evidence="4 8">Probable 2-phosphosulfolactate phosphatase</fullName>
        <ecNumber evidence="3 8">3.1.3.71</ecNumber>
    </recommendedName>
</protein>
<organism evidence="10 11">
    <name type="scientific">Acaryochloris marina (strain MBIC 11017)</name>
    <dbReference type="NCBI Taxonomy" id="329726"/>
    <lineage>
        <taxon>Bacteria</taxon>
        <taxon>Bacillati</taxon>
        <taxon>Cyanobacteriota</taxon>
        <taxon>Cyanophyceae</taxon>
        <taxon>Acaryochloridales</taxon>
        <taxon>Acaryochloridaceae</taxon>
        <taxon>Acaryochloris</taxon>
    </lineage>
</organism>
<feature type="compositionally biased region" description="Basic and acidic residues" evidence="9">
    <location>
        <begin position="297"/>
        <end position="326"/>
    </location>
</feature>